<proteinExistence type="predicted"/>
<evidence type="ECO:0000313" key="2">
    <source>
        <dbReference type="Proteomes" id="UP001516620"/>
    </source>
</evidence>
<dbReference type="Proteomes" id="UP001516620">
    <property type="component" value="Unassembled WGS sequence"/>
</dbReference>
<gene>
    <name evidence="1" type="ORF">IM700_010320</name>
</gene>
<sequence length="35" mass="3792">MMDIFMIGLIIVMVCMMAGLATWASKAISEGGDQR</sequence>
<organism evidence="1 2">
    <name type="scientific">Paenibacillus rhizolycopersici</name>
    <dbReference type="NCBI Taxonomy" id="2780073"/>
    <lineage>
        <taxon>Bacteria</taxon>
        <taxon>Bacillati</taxon>
        <taxon>Bacillota</taxon>
        <taxon>Bacilli</taxon>
        <taxon>Bacillales</taxon>
        <taxon>Paenibacillaceae</taxon>
        <taxon>Paenibacillus</taxon>
    </lineage>
</organism>
<name>A0ABS2H8F5_9BACL</name>
<evidence type="ECO:0000313" key="1">
    <source>
        <dbReference type="EMBL" id="MBM6996039.1"/>
    </source>
</evidence>
<protein>
    <submittedName>
        <fullName evidence="1">Signal peptide protein</fullName>
    </submittedName>
</protein>
<keyword evidence="2" id="KW-1185">Reference proteome</keyword>
<comment type="caution">
    <text evidence="1">The sequence shown here is derived from an EMBL/GenBank/DDBJ whole genome shotgun (WGS) entry which is preliminary data.</text>
</comment>
<reference evidence="1 2" key="1">
    <citation type="submission" date="2021-01" db="EMBL/GenBank/DDBJ databases">
        <title>Paenibacillus sp.nov. isolated from the rhizosphere soil of tomato plant.</title>
        <authorList>
            <person name="Thin K.K."/>
            <person name="Zhang X."/>
            <person name="He S."/>
        </authorList>
    </citation>
    <scope>NUCLEOTIDE SEQUENCE [LARGE SCALE GENOMIC DNA]</scope>
    <source>
        <strain evidence="1 2">DXFW5</strain>
    </source>
</reference>
<accession>A0ABS2H8F5</accession>
<dbReference type="EMBL" id="JADCNN020000007">
    <property type="protein sequence ID" value="MBM6996039.1"/>
    <property type="molecule type" value="Genomic_DNA"/>
</dbReference>